<dbReference type="PANTHER" id="PTHR13767">
    <property type="entry name" value="TRNA-PSEUDOURIDINE SYNTHASE"/>
    <property type="match status" value="1"/>
</dbReference>
<gene>
    <name evidence="5" type="primary">truB</name>
    <name evidence="8" type="ORF">WH96_11060</name>
</gene>
<evidence type="ECO:0000313" key="8">
    <source>
        <dbReference type="EMBL" id="KLN60963.1"/>
    </source>
</evidence>
<dbReference type="Pfam" id="PF16198">
    <property type="entry name" value="TruB_C_2"/>
    <property type="match status" value="1"/>
</dbReference>
<dbReference type="SUPFAM" id="SSF55120">
    <property type="entry name" value="Pseudouridine synthase"/>
    <property type="match status" value="1"/>
</dbReference>
<evidence type="ECO:0000259" key="7">
    <source>
        <dbReference type="Pfam" id="PF16198"/>
    </source>
</evidence>
<dbReference type="InterPro" id="IPR014780">
    <property type="entry name" value="tRNA_psdUridine_synth_TruB"/>
</dbReference>
<organism evidence="8 9">
    <name type="scientific">Kiloniella spongiae</name>
    <dbReference type="NCBI Taxonomy" id="1489064"/>
    <lineage>
        <taxon>Bacteria</taxon>
        <taxon>Pseudomonadati</taxon>
        <taxon>Pseudomonadota</taxon>
        <taxon>Alphaproteobacteria</taxon>
        <taxon>Rhodospirillales</taxon>
        <taxon>Kiloniellaceae</taxon>
        <taxon>Kiloniella</taxon>
    </lineage>
</organism>
<dbReference type="PANTHER" id="PTHR13767:SF2">
    <property type="entry name" value="PSEUDOURIDYLATE SYNTHASE TRUB1"/>
    <property type="match status" value="1"/>
</dbReference>
<evidence type="ECO:0000256" key="3">
    <source>
        <dbReference type="ARBA" id="ARBA00022694"/>
    </source>
</evidence>
<comment type="similarity">
    <text evidence="2 5">Belongs to the pseudouridine synthase TruB family. Type 1 subfamily.</text>
</comment>
<keyword evidence="3 5" id="KW-0819">tRNA processing</keyword>
<keyword evidence="4 5" id="KW-0413">Isomerase</keyword>
<comment type="function">
    <text evidence="5">Responsible for synthesis of pseudouridine from uracil-55 in the psi GC loop of transfer RNAs.</text>
</comment>
<accession>A0A0H2MF37</accession>
<evidence type="ECO:0000259" key="6">
    <source>
        <dbReference type="Pfam" id="PF01509"/>
    </source>
</evidence>
<dbReference type="HAMAP" id="MF_01080">
    <property type="entry name" value="TruB_bact"/>
    <property type="match status" value="1"/>
</dbReference>
<protein>
    <recommendedName>
        <fullName evidence="5">tRNA pseudouridine synthase B</fullName>
        <ecNumber evidence="5">5.4.99.25</ecNumber>
    </recommendedName>
    <alternativeName>
        <fullName evidence="5">tRNA pseudouridine(55) synthase</fullName>
        <shortName evidence="5">Psi55 synthase</shortName>
    </alternativeName>
    <alternativeName>
        <fullName evidence="5">tRNA pseudouridylate synthase</fullName>
    </alternativeName>
    <alternativeName>
        <fullName evidence="5">tRNA-uridine isomerase</fullName>
    </alternativeName>
</protein>
<feature type="domain" description="tRNA pseudouridylate synthase B C-terminal" evidence="7">
    <location>
        <begin position="182"/>
        <end position="240"/>
    </location>
</feature>
<comment type="caution">
    <text evidence="8">The sequence shown here is derived from an EMBL/GenBank/DDBJ whole genome shotgun (WGS) entry which is preliminary data.</text>
</comment>
<dbReference type="AlphaFoldDB" id="A0A0H2MF37"/>
<dbReference type="GO" id="GO:0003723">
    <property type="term" value="F:RNA binding"/>
    <property type="evidence" value="ECO:0007669"/>
    <property type="project" value="InterPro"/>
</dbReference>
<dbReference type="EMBL" id="LAQL01000006">
    <property type="protein sequence ID" value="KLN60963.1"/>
    <property type="molecule type" value="Genomic_DNA"/>
</dbReference>
<dbReference type="GO" id="GO:0160148">
    <property type="term" value="F:tRNA pseudouridine(55) synthase activity"/>
    <property type="evidence" value="ECO:0007669"/>
    <property type="project" value="UniProtKB-EC"/>
</dbReference>
<dbReference type="Proteomes" id="UP000035444">
    <property type="component" value="Unassembled WGS sequence"/>
</dbReference>
<evidence type="ECO:0000256" key="5">
    <source>
        <dbReference type="HAMAP-Rule" id="MF_01080"/>
    </source>
</evidence>
<dbReference type="OrthoDB" id="9802309at2"/>
<dbReference type="RefSeq" id="WP_047764174.1">
    <property type="nucleotide sequence ID" value="NZ_LAQL01000006.1"/>
</dbReference>
<dbReference type="GO" id="GO:0031119">
    <property type="term" value="P:tRNA pseudouridine synthesis"/>
    <property type="evidence" value="ECO:0007669"/>
    <property type="project" value="UniProtKB-UniRule"/>
</dbReference>
<name>A0A0H2MF37_9PROT</name>
<proteinExistence type="inferred from homology"/>
<evidence type="ECO:0000313" key="9">
    <source>
        <dbReference type="Proteomes" id="UP000035444"/>
    </source>
</evidence>
<feature type="domain" description="Pseudouridine synthase II N-terminal" evidence="6">
    <location>
        <begin position="32"/>
        <end position="181"/>
    </location>
</feature>
<reference evidence="8 9" key="1">
    <citation type="submission" date="2015-03" db="EMBL/GenBank/DDBJ databases">
        <title>Genome Sequence of Kiloniella spongiae MEBiC09566, isolated from a marine sponge.</title>
        <authorList>
            <person name="Shao Z."/>
            <person name="Wang L."/>
            <person name="Li X."/>
        </authorList>
    </citation>
    <scope>NUCLEOTIDE SEQUENCE [LARGE SCALE GENOMIC DNA]</scope>
    <source>
        <strain evidence="8 9">MEBiC09566</strain>
    </source>
</reference>
<keyword evidence="9" id="KW-1185">Reference proteome</keyword>
<evidence type="ECO:0000256" key="2">
    <source>
        <dbReference type="ARBA" id="ARBA00005642"/>
    </source>
</evidence>
<dbReference type="GO" id="GO:1990481">
    <property type="term" value="P:mRNA pseudouridine synthesis"/>
    <property type="evidence" value="ECO:0007669"/>
    <property type="project" value="TreeGrafter"/>
</dbReference>
<dbReference type="PATRIC" id="fig|1489064.4.peg.3516"/>
<dbReference type="Gene3D" id="3.30.2350.10">
    <property type="entry name" value="Pseudouridine synthase"/>
    <property type="match status" value="1"/>
</dbReference>
<sequence length="309" mass="34062">MARKKKGLPIHGWLVLDKPLGFSSTQLVGKARRILNAQKVGHGGTLDPLASGLLPLAFGEATKTVSYAMDGRKTYRFAVKWGEATTTEDREGDVIETSPVRPLKKDVLQMLTRFVGDVEQVPPRYSAIKVDGKRAYDLARDGDEEFELKSRIVRVDRFDLIEMRSDDVAEFEVDCGKGTYIRSLGRDLAKALGTCAHVIELRRTRVGPFTLEHAISLESLEEIGHSPAADELLLPVETALDDISALALSETEATRLRQGQVLSMITRHDLDRIGDLVNGAVFLATENGTPVALARFEKGEVRSVRVLNL</sequence>
<dbReference type="Pfam" id="PF01509">
    <property type="entry name" value="TruB_N"/>
    <property type="match status" value="1"/>
</dbReference>
<evidence type="ECO:0000256" key="4">
    <source>
        <dbReference type="ARBA" id="ARBA00023235"/>
    </source>
</evidence>
<dbReference type="InterPro" id="IPR032819">
    <property type="entry name" value="TruB_C"/>
</dbReference>
<dbReference type="NCBIfam" id="TIGR00431">
    <property type="entry name" value="TruB"/>
    <property type="match status" value="1"/>
</dbReference>
<dbReference type="EC" id="5.4.99.25" evidence="5"/>
<dbReference type="CDD" id="cd02573">
    <property type="entry name" value="PseudoU_synth_EcTruB"/>
    <property type="match status" value="1"/>
</dbReference>
<dbReference type="InterPro" id="IPR020103">
    <property type="entry name" value="PsdUridine_synth_cat_dom_sf"/>
</dbReference>
<evidence type="ECO:0000256" key="1">
    <source>
        <dbReference type="ARBA" id="ARBA00000385"/>
    </source>
</evidence>
<comment type="catalytic activity">
    <reaction evidence="1 5">
        <text>uridine(55) in tRNA = pseudouridine(55) in tRNA</text>
        <dbReference type="Rhea" id="RHEA:42532"/>
        <dbReference type="Rhea" id="RHEA-COMP:10101"/>
        <dbReference type="Rhea" id="RHEA-COMP:10102"/>
        <dbReference type="ChEBI" id="CHEBI:65314"/>
        <dbReference type="ChEBI" id="CHEBI:65315"/>
        <dbReference type="EC" id="5.4.99.25"/>
    </reaction>
</comment>
<dbReference type="InterPro" id="IPR002501">
    <property type="entry name" value="PsdUridine_synth_N"/>
</dbReference>
<dbReference type="STRING" id="1489064.WH96_11060"/>
<feature type="active site" description="Nucleophile" evidence="5">
    <location>
        <position position="47"/>
    </location>
</feature>